<dbReference type="EMBL" id="KN824294">
    <property type="protein sequence ID" value="KIM28275.1"/>
    <property type="molecule type" value="Genomic_DNA"/>
</dbReference>
<dbReference type="HOGENOM" id="CLU_232132_0_0_1"/>
<dbReference type="InterPro" id="IPR001810">
    <property type="entry name" value="F-box_dom"/>
</dbReference>
<evidence type="ECO:0000313" key="3">
    <source>
        <dbReference type="EMBL" id="KIM28275.1"/>
    </source>
</evidence>
<feature type="domain" description="F-box" evidence="2">
    <location>
        <begin position="1804"/>
        <end position="1854"/>
    </location>
</feature>
<organism evidence="3 4">
    <name type="scientific">Serendipita vermifera MAFF 305830</name>
    <dbReference type="NCBI Taxonomy" id="933852"/>
    <lineage>
        <taxon>Eukaryota</taxon>
        <taxon>Fungi</taxon>
        <taxon>Dikarya</taxon>
        <taxon>Basidiomycota</taxon>
        <taxon>Agaricomycotina</taxon>
        <taxon>Agaricomycetes</taxon>
        <taxon>Sebacinales</taxon>
        <taxon>Serendipitaceae</taxon>
        <taxon>Serendipita</taxon>
    </lineage>
</organism>
<dbReference type="Gene3D" id="1.20.1280.50">
    <property type="match status" value="2"/>
</dbReference>
<keyword evidence="1" id="KW-0175">Coiled coil</keyword>
<dbReference type="OrthoDB" id="2840009at2759"/>
<accession>A0A0C3AUM9</accession>
<name>A0A0C3AUM9_SERVB</name>
<evidence type="ECO:0000256" key="1">
    <source>
        <dbReference type="SAM" id="Coils"/>
    </source>
</evidence>
<protein>
    <recommendedName>
        <fullName evidence="2">F-box domain-containing protein</fullName>
    </recommendedName>
</protein>
<dbReference type="Pfam" id="PF12937">
    <property type="entry name" value="F-box-like"/>
    <property type="match status" value="1"/>
</dbReference>
<dbReference type="PROSITE" id="PS50181">
    <property type="entry name" value="FBOX"/>
    <property type="match status" value="3"/>
</dbReference>
<keyword evidence="4" id="KW-1185">Reference proteome</keyword>
<evidence type="ECO:0000313" key="4">
    <source>
        <dbReference type="Proteomes" id="UP000054097"/>
    </source>
</evidence>
<feature type="domain" description="F-box" evidence="2">
    <location>
        <begin position="59"/>
        <end position="109"/>
    </location>
</feature>
<proteinExistence type="predicted"/>
<dbReference type="PANTHER" id="PTHR38926:SF5">
    <property type="entry name" value="F-BOX AND LEUCINE-RICH REPEAT PROTEIN 6"/>
    <property type="match status" value="1"/>
</dbReference>
<feature type="domain" description="F-box" evidence="2">
    <location>
        <begin position="538"/>
        <end position="588"/>
    </location>
</feature>
<feature type="coiled-coil region" evidence="1">
    <location>
        <begin position="17"/>
        <end position="51"/>
    </location>
</feature>
<dbReference type="SUPFAM" id="SSF52058">
    <property type="entry name" value="L domain-like"/>
    <property type="match status" value="1"/>
</dbReference>
<dbReference type="InterPro" id="IPR036047">
    <property type="entry name" value="F-box-like_dom_sf"/>
</dbReference>
<reference evidence="4" key="2">
    <citation type="submission" date="2015-01" db="EMBL/GenBank/DDBJ databases">
        <title>Evolutionary Origins and Diversification of the Mycorrhizal Mutualists.</title>
        <authorList>
            <consortium name="DOE Joint Genome Institute"/>
            <consortium name="Mycorrhizal Genomics Consortium"/>
            <person name="Kohler A."/>
            <person name="Kuo A."/>
            <person name="Nagy L.G."/>
            <person name="Floudas D."/>
            <person name="Copeland A."/>
            <person name="Barry K.W."/>
            <person name="Cichocki N."/>
            <person name="Veneault-Fourrey C."/>
            <person name="LaButti K."/>
            <person name="Lindquist E.A."/>
            <person name="Lipzen A."/>
            <person name="Lundell T."/>
            <person name="Morin E."/>
            <person name="Murat C."/>
            <person name="Riley R."/>
            <person name="Ohm R."/>
            <person name="Sun H."/>
            <person name="Tunlid A."/>
            <person name="Henrissat B."/>
            <person name="Grigoriev I.V."/>
            <person name="Hibbett D.S."/>
            <person name="Martin F."/>
        </authorList>
    </citation>
    <scope>NUCLEOTIDE SEQUENCE [LARGE SCALE GENOMIC DNA]</scope>
    <source>
        <strain evidence="4">MAFF 305830</strain>
    </source>
</reference>
<dbReference type="PANTHER" id="PTHR38926">
    <property type="entry name" value="F-BOX DOMAIN CONTAINING PROTEIN, EXPRESSED"/>
    <property type="match status" value="1"/>
</dbReference>
<sequence>MGTISISSPMIKASSPLSIKLKELQEVEDSIQSLRSQLLLAENRRDQLHAEVALHRKDRATINSLPPELLCAIFSLTGEEQAKRNARLRLVSRGWNSLVDNTPSLWSWINIVWGRDLKRLTNAWHYASFCLEKSQDCLLDIAVDLFRLPSYPVYLANLLNQHFAPLNLDPYCTRDNNEEYMSEDLEDIHVHQSFYNSLLQNTLLIITGKEMKRNPQWRTLRLRLPSHIAEENVREIVNEVSRYSRDLVELEISMAYGGLFNDNREIRLSIPYMPALKRFKTNREVTFENHSVTTGMLETMELTNSDTSLSLLWSGESSFSALKNLVITIWVERKRRVLNQVIDLPVLESLKASTDSPIKVLQAIKAPRLSELYLDGAPLIEITSTHIEPPPVFSTLKKLTFYVRFYTEIPTTVTGFEAMFRELLLQTPKLAYATILCHQAIREITSERASKVVEEMRAGGKLLAPLKKISVIRQTALWSSPFEPKMQTVAKHYLLSRKCSKELHDIDRSIELPEAQILTAKIHRASIQQKIDNYNHVHVGIHSLPIEILSLVFLLVDEDQRVRNYKLLLVCKMWRSMIEQTPSMWNQIKVEFDEPYNLGRAWRYAMLCVERSRSLPLDIVVDFSLQPSYDWYHGSVMDSPNHSVFPCLCNPDTSPWPFSLSETEVEPLSQGQYDALLRYNLNILSGPINKPSRVWNSLQLHLPASLAAPDLGHLFSDSCLRHRLLDLSVFWHEGDFDNPLVLPPFLSFIRLTVDQPTSIPYESLALATLTHFEITNDYASEYFIINGDSLFPVLESLSIYLREYEGSLGAPGMVYLPFLHTFILNRYERDGILALFDMTRLRTLELQGNSPFICPTTCFYPTVSELSLSFGSAALASGNEERCMVHLKEQLGHVPQLAHLIVVCDPKLCSRTSISILAILEELRGEGMNCIKKFAYRVENAALFGDNRVVKAELPHPLVPLAVQLNREPARTPSMWTQINVEWIEGPHNLGKPSYDEYYDWVVENPNYPVFPCFCDPDALLWPTSLSEENIEPLNQEQYDSLLRYTLKILSGAADNLSRTWNPLRLHLPAGLSTPYLLHFFPDSCRRIHVSELFIFWEEGDFEASLVLPPFLSLSQLTIDYPISISDGSPTLATLTHLKITDDDASEYFIIHGGSLFSTLTDLSIHLWEYDDLSEAPGMVHLPSLNTLSLHGYERDEILASSTCRGNEVRSSNKERCKADLKGQLGRLPQLTYLIAVCRAGLWAAINLVGIIKELRGEGLPFGNLAKIVVFEKGGYRRKPHQRICIPHHIEFHQRLTPNTPVVTPSDKILIVNSPNLFSLASIMEPVASAPQANDVNKPLLLIEEMLKELQDVEFFIQSLNSQLLAARTQRALIQKKIDDYKRSHCTGIYSLPVETLCHMFLLIDEDQDVRNYKLLRVYKMWGTMIKKTASIWNQIVIDWPEDFYSLERVWRYARVCVERSRSLSLDIVVDFSLQPSYDDYYIWVVDYPYHPIPPSPCDPDTSLWPLSPSGAYANPLGQEQYDGLLRYTLTILSGAAERSNDDASEYFIANGGSLFSVLETLSIHLWDYEETLEVPGMVHLPSLHTLILNSYEKDEILTFLDMPRLQTLSLEGDSPLISISFGTTVLGLDAEEKCKIDLKGQLSRLPQLSHLIAICSPSLCPWATINLVNIIEELRGNEDENKGFSRDYEKPPASIKRILPYGGQAYLGISDGHFAGKEHGLFDAVATGRQTIRAIPNLTVLDCIMELALRDGDANKPLPLIEEMIKELRDIDSSIELLEAQLLAARTHRAEIEQRIDQYKHVHVGIHSFPIEILSLIFLLVEADQRMRNHKLLLVCKMWRITIEQTPSMWNQISVKWPGKFYIVGRVWRYAMIDFFSASCFRLAVSELSVFWEEAESIMPLVLPPFGSLVRLTVDHPISIPNGSPTLTNLTYLKLTHDYASEDFLTNGGSLFLALETLSIHLWEDEYLPDAQGMVHSPSLNTLNLYSYEKDQLLALLDMPKLRTLALKGDSPYICPVTCFFPTLFRLSLSLGDEVLDSGNDEQCRVDLKGQLGRLSQLTLTHLEAICKTELCSWAETNLAGIIEELRGEGVGLGNLAEVVVFEIRKSRHELYQKIRISG</sequence>
<gene>
    <name evidence="3" type="ORF">M408DRAFT_8927</name>
</gene>
<dbReference type="SMART" id="SM00256">
    <property type="entry name" value="FBOX"/>
    <property type="match status" value="3"/>
</dbReference>
<dbReference type="Proteomes" id="UP000054097">
    <property type="component" value="Unassembled WGS sequence"/>
</dbReference>
<feature type="coiled-coil region" evidence="1">
    <location>
        <begin position="1762"/>
        <end position="1796"/>
    </location>
</feature>
<evidence type="ECO:0000259" key="2">
    <source>
        <dbReference type="PROSITE" id="PS50181"/>
    </source>
</evidence>
<reference evidence="3 4" key="1">
    <citation type="submission" date="2014-04" db="EMBL/GenBank/DDBJ databases">
        <authorList>
            <consortium name="DOE Joint Genome Institute"/>
            <person name="Kuo A."/>
            <person name="Zuccaro A."/>
            <person name="Kohler A."/>
            <person name="Nagy L.G."/>
            <person name="Floudas D."/>
            <person name="Copeland A."/>
            <person name="Barry K.W."/>
            <person name="Cichocki N."/>
            <person name="Veneault-Fourrey C."/>
            <person name="LaButti K."/>
            <person name="Lindquist E.A."/>
            <person name="Lipzen A."/>
            <person name="Lundell T."/>
            <person name="Morin E."/>
            <person name="Murat C."/>
            <person name="Sun H."/>
            <person name="Tunlid A."/>
            <person name="Henrissat B."/>
            <person name="Grigoriev I.V."/>
            <person name="Hibbett D.S."/>
            <person name="Martin F."/>
            <person name="Nordberg H.P."/>
            <person name="Cantor M.N."/>
            <person name="Hua S.X."/>
        </authorList>
    </citation>
    <scope>NUCLEOTIDE SEQUENCE [LARGE SCALE GENOMIC DNA]</scope>
    <source>
        <strain evidence="3 4">MAFF 305830</strain>
    </source>
</reference>
<dbReference type="SUPFAM" id="SSF81383">
    <property type="entry name" value="F-box domain"/>
    <property type="match status" value="3"/>
</dbReference>